<keyword evidence="3" id="KW-1185">Reference proteome</keyword>
<evidence type="ECO:0000256" key="1">
    <source>
        <dbReference type="SAM" id="MobiDB-lite"/>
    </source>
</evidence>
<sequence>MVLWKATATSSAQNSSINSLRELEHVNNYEHKMMILLLKDHDDDSEDFDPKELANIYRMDMEDNEDTNEDNGENNKDSENDENNKDDEDDENLLAITAFPDESRQLCGSWTILGQFVVPG</sequence>
<accession>A0A2I1HAE2</accession>
<feature type="region of interest" description="Disordered" evidence="1">
    <location>
        <begin position="59"/>
        <end position="91"/>
    </location>
</feature>
<proteinExistence type="predicted"/>
<protein>
    <submittedName>
        <fullName evidence="2">Uncharacterized protein</fullName>
    </submittedName>
</protein>
<evidence type="ECO:0000313" key="2">
    <source>
        <dbReference type="EMBL" id="PKY55844.1"/>
    </source>
</evidence>
<gene>
    <name evidence="2" type="ORF">RhiirA4_548932</name>
</gene>
<dbReference type="Proteomes" id="UP000234323">
    <property type="component" value="Unassembled WGS sequence"/>
</dbReference>
<reference evidence="2 3" key="1">
    <citation type="submission" date="2015-10" db="EMBL/GenBank/DDBJ databases">
        <title>Genome analyses suggest a sexual origin of heterokaryosis in a supposedly ancient asexual fungus.</title>
        <authorList>
            <person name="Ropars J."/>
            <person name="Sedzielewska K."/>
            <person name="Noel J."/>
            <person name="Charron P."/>
            <person name="Farinelli L."/>
            <person name="Marton T."/>
            <person name="Kruger M."/>
            <person name="Pelin A."/>
            <person name="Brachmann A."/>
            <person name="Corradi N."/>
        </authorList>
    </citation>
    <scope>NUCLEOTIDE SEQUENCE [LARGE SCALE GENOMIC DNA]</scope>
    <source>
        <strain evidence="2 3">A4</strain>
    </source>
</reference>
<dbReference type="AlphaFoldDB" id="A0A2I1HAE2"/>
<feature type="compositionally biased region" description="Acidic residues" evidence="1">
    <location>
        <begin position="79"/>
        <end position="91"/>
    </location>
</feature>
<dbReference type="EMBL" id="LLXI01001985">
    <property type="protein sequence ID" value="PKY55844.1"/>
    <property type="molecule type" value="Genomic_DNA"/>
</dbReference>
<feature type="compositionally biased region" description="Acidic residues" evidence="1">
    <location>
        <begin position="62"/>
        <end position="72"/>
    </location>
</feature>
<evidence type="ECO:0000313" key="3">
    <source>
        <dbReference type="Proteomes" id="UP000234323"/>
    </source>
</evidence>
<comment type="caution">
    <text evidence="2">The sequence shown here is derived from an EMBL/GenBank/DDBJ whole genome shotgun (WGS) entry which is preliminary data.</text>
</comment>
<name>A0A2I1HAE2_9GLOM</name>
<organism evidence="2 3">
    <name type="scientific">Rhizophagus irregularis</name>
    <dbReference type="NCBI Taxonomy" id="588596"/>
    <lineage>
        <taxon>Eukaryota</taxon>
        <taxon>Fungi</taxon>
        <taxon>Fungi incertae sedis</taxon>
        <taxon>Mucoromycota</taxon>
        <taxon>Glomeromycotina</taxon>
        <taxon>Glomeromycetes</taxon>
        <taxon>Glomerales</taxon>
        <taxon>Glomeraceae</taxon>
        <taxon>Rhizophagus</taxon>
    </lineage>
</organism>